<organism evidence="1 2">
    <name type="scientific">Rhynchophorus ferrugineus</name>
    <name type="common">Red palm weevil</name>
    <name type="synonym">Curculio ferrugineus</name>
    <dbReference type="NCBI Taxonomy" id="354439"/>
    <lineage>
        <taxon>Eukaryota</taxon>
        <taxon>Metazoa</taxon>
        <taxon>Ecdysozoa</taxon>
        <taxon>Arthropoda</taxon>
        <taxon>Hexapoda</taxon>
        <taxon>Insecta</taxon>
        <taxon>Pterygota</taxon>
        <taxon>Neoptera</taxon>
        <taxon>Endopterygota</taxon>
        <taxon>Coleoptera</taxon>
        <taxon>Polyphaga</taxon>
        <taxon>Cucujiformia</taxon>
        <taxon>Curculionidae</taxon>
        <taxon>Dryophthorinae</taxon>
        <taxon>Rhynchophorus</taxon>
    </lineage>
</organism>
<dbReference type="EMBL" id="JAACXV010000014">
    <property type="protein sequence ID" value="KAF7287312.1"/>
    <property type="molecule type" value="Genomic_DNA"/>
</dbReference>
<evidence type="ECO:0000313" key="2">
    <source>
        <dbReference type="Proteomes" id="UP000625711"/>
    </source>
</evidence>
<gene>
    <name evidence="1" type="ORF">GWI33_001677</name>
</gene>
<accession>A0A834IUI3</accession>
<dbReference type="AlphaFoldDB" id="A0A834IUI3"/>
<reference evidence="1" key="1">
    <citation type="submission" date="2020-08" db="EMBL/GenBank/DDBJ databases">
        <title>Genome sequencing and assembly of the red palm weevil Rhynchophorus ferrugineus.</title>
        <authorList>
            <person name="Dias G.B."/>
            <person name="Bergman C.M."/>
            <person name="Manee M."/>
        </authorList>
    </citation>
    <scope>NUCLEOTIDE SEQUENCE</scope>
    <source>
        <strain evidence="1">AA-2017</strain>
        <tissue evidence="1">Whole larva</tissue>
    </source>
</reference>
<comment type="caution">
    <text evidence="1">The sequence shown here is derived from an EMBL/GenBank/DDBJ whole genome shotgun (WGS) entry which is preliminary data.</text>
</comment>
<keyword evidence="2" id="KW-1185">Reference proteome</keyword>
<proteinExistence type="predicted"/>
<name>A0A834IUI3_RHYFE</name>
<evidence type="ECO:0000313" key="1">
    <source>
        <dbReference type="EMBL" id="KAF7287312.1"/>
    </source>
</evidence>
<protein>
    <submittedName>
        <fullName evidence="1">Uncharacterized protein</fullName>
    </submittedName>
</protein>
<sequence length="107" mass="12030">MQKKLSGYRGWVMLGRRQGPRQIAISKIGKLGKGARELEKIAVGDLLHSLDTVSTAFIIEHTEKGLPEDAELLVHAGPRFHPRGVCFPSIMRTARKVFRENIFLGFF</sequence>
<dbReference type="Proteomes" id="UP000625711">
    <property type="component" value="Unassembled WGS sequence"/>
</dbReference>